<dbReference type="STRING" id="870482.SAMN04487987_103277"/>
<evidence type="ECO:0000259" key="3">
    <source>
        <dbReference type="Pfam" id="PF18962"/>
    </source>
</evidence>
<name>A0A1I1P867_9FLAO</name>
<evidence type="ECO:0000256" key="2">
    <source>
        <dbReference type="SAM" id="SignalP"/>
    </source>
</evidence>
<dbReference type="EMBL" id="FOMI01000003">
    <property type="protein sequence ID" value="SFD06017.1"/>
    <property type="molecule type" value="Genomic_DNA"/>
</dbReference>
<evidence type="ECO:0000313" key="5">
    <source>
        <dbReference type="Proteomes" id="UP000199439"/>
    </source>
</evidence>
<dbReference type="Proteomes" id="UP000199439">
    <property type="component" value="Unassembled WGS sequence"/>
</dbReference>
<proteinExistence type="predicted"/>
<reference evidence="5" key="1">
    <citation type="submission" date="2016-10" db="EMBL/GenBank/DDBJ databases">
        <authorList>
            <person name="Varghese N."/>
            <person name="Submissions S."/>
        </authorList>
    </citation>
    <scope>NUCLEOTIDE SEQUENCE [LARGE SCALE GENOMIC DNA]</scope>
    <source>
        <strain evidence="5">DSM 25730</strain>
    </source>
</reference>
<dbReference type="Pfam" id="PF17164">
    <property type="entry name" value="DUF5122"/>
    <property type="match status" value="2"/>
</dbReference>
<keyword evidence="5" id="KW-1185">Reference proteome</keyword>
<dbReference type="Gene3D" id="2.80.10.50">
    <property type="match status" value="2"/>
</dbReference>
<dbReference type="InterPro" id="IPR026444">
    <property type="entry name" value="Secre_tail"/>
</dbReference>
<keyword evidence="1 2" id="KW-0732">Signal</keyword>
<dbReference type="NCBIfam" id="TIGR02608">
    <property type="entry name" value="delta_60_rpt"/>
    <property type="match status" value="5"/>
</dbReference>
<feature type="signal peptide" evidence="2">
    <location>
        <begin position="1"/>
        <end position="20"/>
    </location>
</feature>
<protein>
    <submittedName>
        <fullName evidence="4">Delta-60 repeat domain-containing protein/Por secretion system C-terminal sorting domain-containing protein</fullName>
    </submittedName>
</protein>
<dbReference type="AlphaFoldDB" id="A0A1I1P867"/>
<dbReference type="RefSeq" id="WP_092850518.1">
    <property type="nucleotide sequence ID" value="NZ_FOMI01000003.1"/>
</dbReference>
<accession>A0A1I1P867</accession>
<feature type="chain" id="PRO_5011663980" evidence="2">
    <location>
        <begin position="21"/>
        <end position="516"/>
    </location>
</feature>
<dbReference type="InterPro" id="IPR013431">
    <property type="entry name" value="Delta_60_rpt"/>
</dbReference>
<gene>
    <name evidence="4" type="ORF">SAMN04487987_103277</name>
</gene>
<dbReference type="NCBIfam" id="TIGR04183">
    <property type="entry name" value="Por_Secre_tail"/>
    <property type="match status" value="1"/>
</dbReference>
<dbReference type="Pfam" id="PF18962">
    <property type="entry name" value="Por_Secre_tail"/>
    <property type="match status" value="1"/>
</dbReference>
<organism evidence="4 5">
    <name type="scientific">Algibacter pectinivorans</name>
    <dbReference type="NCBI Taxonomy" id="870482"/>
    <lineage>
        <taxon>Bacteria</taxon>
        <taxon>Pseudomonadati</taxon>
        <taxon>Bacteroidota</taxon>
        <taxon>Flavobacteriia</taxon>
        <taxon>Flavobacteriales</taxon>
        <taxon>Flavobacteriaceae</taxon>
        <taxon>Algibacter</taxon>
    </lineage>
</organism>
<feature type="domain" description="Secretion system C-terminal sorting" evidence="3">
    <location>
        <begin position="448"/>
        <end position="510"/>
    </location>
</feature>
<dbReference type="OrthoDB" id="9805017at2"/>
<sequence length="516" mass="56763">MKKITSFFVSLLCTLSIVFAQSSYIDTSFGVDGVSNYKIAEYLEADGPLNMDITDSGKILKIGLASNENDESLNIINQFNSNGALDLNFGNNGILELNDFIGYDIISKNNDIYISGTSTINGNIGILKLDSAGNKVSSFGNNGVALIDKFALGMTIKIDSNGKFIVAGRHINIDTEEEQLLMTRFNSNGTIDNAFGTNGALQVNISDVVDNEELYDINLELFDNNSLLVTGTVYTPENGTPTGEYEYNEFALKANSNGVLDTSFGSNGFSIYYDLTARSANIFDSYILSNNKILITIDGFDDSGFTGEPIQGLLRLNSDGSIDNTFGSNGLLTIYNENFYILDLFDSNLDDDIFILGDGNDENNNWHILILKVNENGIIDNTFGENGILSLDFPDYDEIEYITNGEELADGKILVSGFNNDNNGYILGRFFKENQLNVSDKALNTVALYPNPVRNEINIKSTQAINHLQIYQMDGKLVYNQYLNTNLADVSLLKAGLYIVKAFSGNKVETFKINKL</sequence>
<evidence type="ECO:0000256" key="1">
    <source>
        <dbReference type="ARBA" id="ARBA00022729"/>
    </source>
</evidence>
<evidence type="ECO:0000313" key="4">
    <source>
        <dbReference type="EMBL" id="SFD06017.1"/>
    </source>
</evidence>